<gene>
    <name evidence="2" type="ORF">UFOVP1131_18</name>
    <name evidence="3" type="ORF">UFOVP1245_44</name>
    <name evidence="4" type="ORF">UFOVP1582_10</name>
    <name evidence="1" type="ORF">UFOVP966_32</name>
</gene>
<evidence type="ECO:0000313" key="2">
    <source>
        <dbReference type="EMBL" id="CAB4184602.1"/>
    </source>
</evidence>
<dbReference type="EMBL" id="LR797185">
    <property type="protein sequence ID" value="CAB4192622.1"/>
    <property type="molecule type" value="Genomic_DNA"/>
</dbReference>
<reference evidence="1" key="1">
    <citation type="submission" date="2020-05" db="EMBL/GenBank/DDBJ databases">
        <authorList>
            <person name="Chiriac C."/>
            <person name="Salcher M."/>
            <person name="Ghai R."/>
            <person name="Kavagutti S V."/>
        </authorList>
    </citation>
    <scope>NUCLEOTIDE SEQUENCE</scope>
</reference>
<dbReference type="EMBL" id="LR797071">
    <property type="protein sequence ID" value="CAB4184602.1"/>
    <property type="molecule type" value="Genomic_DNA"/>
</dbReference>
<evidence type="ECO:0000313" key="4">
    <source>
        <dbReference type="EMBL" id="CAB5230957.1"/>
    </source>
</evidence>
<organism evidence="1">
    <name type="scientific">uncultured Caudovirales phage</name>
    <dbReference type="NCBI Taxonomy" id="2100421"/>
    <lineage>
        <taxon>Viruses</taxon>
        <taxon>Duplodnaviria</taxon>
        <taxon>Heunggongvirae</taxon>
        <taxon>Uroviricota</taxon>
        <taxon>Caudoviricetes</taxon>
        <taxon>Peduoviridae</taxon>
        <taxon>Maltschvirus</taxon>
        <taxon>Maltschvirus maltsch</taxon>
    </lineage>
</organism>
<protein>
    <submittedName>
        <fullName evidence="1">Uncharacterized protein</fullName>
    </submittedName>
</protein>
<evidence type="ECO:0000313" key="1">
    <source>
        <dbReference type="EMBL" id="CAB4174250.1"/>
    </source>
</evidence>
<proteinExistence type="predicted"/>
<name>A0A6J5PQW9_9CAUD</name>
<dbReference type="EMBL" id="LR798428">
    <property type="protein sequence ID" value="CAB5230957.1"/>
    <property type="molecule type" value="Genomic_DNA"/>
</dbReference>
<accession>A0A6J5PQW9</accession>
<evidence type="ECO:0000313" key="3">
    <source>
        <dbReference type="EMBL" id="CAB4192622.1"/>
    </source>
</evidence>
<dbReference type="EMBL" id="LR796919">
    <property type="protein sequence ID" value="CAB4174250.1"/>
    <property type="molecule type" value="Genomic_DNA"/>
</dbReference>
<sequence length="86" mass="9447">MRGEELYELREAGYLKVELREGLWVALMSQDGVNFGGTLWKDSDGQPYSEGCTAGYPVFGFGMTSEEAARQVALYIAMESGVEALL</sequence>